<comment type="similarity">
    <text evidence="1">Belongs to the LysR transcriptional regulatory family.</text>
</comment>
<dbReference type="Pfam" id="PF00126">
    <property type="entry name" value="HTH_1"/>
    <property type="match status" value="1"/>
</dbReference>
<dbReference type="Proteomes" id="UP001597308">
    <property type="component" value="Unassembled WGS sequence"/>
</dbReference>
<comment type="caution">
    <text evidence="6">The sequence shown here is derived from an EMBL/GenBank/DDBJ whole genome shotgun (WGS) entry which is preliminary data.</text>
</comment>
<evidence type="ECO:0000256" key="2">
    <source>
        <dbReference type="ARBA" id="ARBA00023015"/>
    </source>
</evidence>
<name>A0ABW4K577_9HYPH</name>
<dbReference type="Gene3D" id="3.40.190.290">
    <property type="match status" value="1"/>
</dbReference>
<evidence type="ECO:0000256" key="4">
    <source>
        <dbReference type="ARBA" id="ARBA00023163"/>
    </source>
</evidence>
<evidence type="ECO:0000256" key="3">
    <source>
        <dbReference type="ARBA" id="ARBA00023125"/>
    </source>
</evidence>
<dbReference type="SUPFAM" id="SSF53850">
    <property type="entry name" value="Periplasmic binding protein-like II"/>
    <property type="match status" value="1"/>
</dbReference>
<protein>
    <submittedName>
        <fullName evidence="6">LysR family transcriptional regulator</fullName>
    </submittedName>
</protein>
<evidence type="ECO:0000313" key="6">
    <source>
        <dbReference type="EMBL" id="MFD1703319.1"/>
    </source>
</evidence>
<dbReference type="InterPro" id="IPR058163">
    <property type="entry name" value="LysR-type_TF_proteobact-type"/>
</dbReference>
<evidence type="ECO:0000313" key="7">
    <source>
        <dbReference type="Proteomes" id="UP001597308"/>
    </source>
</evidence>
<keyword evidence="4" id="KW-0804">Transcription</keyword>
<dbReference type="SUPFAM" id="SSF46785">
    <property type="entry name" value="Winged helix' DNA-binding domain"/>
    <property type="match status" value="1"/>
</dbReference>
<dbReference type="Pfam" id="PF03466">
    <property type="entry name" value="LysR_substrate"/>
    <property type="match status" value="1"/>
</dbReference>
<organism evidence="6 7">
    <name type="scientific">Methylopila henanensis</name>
    <dbReference type="NCBI Taxonomy" id="873516"/>
    <lineage>
        <taxon>Bacteria</taxon>
        <taxon>Pseudomonadati</taxon>
        <taxon>Pseudomonadota</taxon>
        <taxon>Alphaproteobacteria</taxon>
        <taxon>Hyphomicrobiales</taxon>
        <taxon>Methylopilaceae</taxon>
        <taxon>Methylopila</taxon>
    </lineage>
</organism>
<gene>
    <name evidence="6" type="ORF">ACFSCV_09915</name>
</gene>
<reference evidence="7" key="1">
    <citation type="journal article" date="2019" name="Int. J. Syst. Evol. Microbiol.">
        <title>The Global Catalogue of Microorganisms (GCM) 10K type strain sequencing project: providing services to taxonomists for standard genome sequencing and annotation.</title>
        <authorList>
            <consortium name="The Broad Institute Genomics Platform"/>
            <consortium name="The Broad Institute Genome Sequencing Center for Infectious Disease"/>
            <person name="Wu L."/>
            <person name="Ma J."/>
        </authorList>
    </citation>
    <scope>NUCLEOTIDE SEQUENCE [LARGE SCALE GENOMIC DNA]</scope>
    <source>
        <strain evidence="7">KCTC 23707</strain>
    </source>
</reference>
<dbReference type="InterPro" id="IPR005119">
    <property type="entry name" value="LysR_subst-bd"/>
</dbReference>
<keyword evidence="7" id="KW-1185">Reference proteome</keyword>
<feature type="domain" description="HTH lysR-type" evidence="5">
    <location>
        <begin position="12"/>
        <end position="64"/>
    </location>
</feature>
<keyword evidence="3" id="KW-0238">DNA-binding</keyword>
<dbReference type="PANTHER" id="PTHR30537">
    <property type="entry name" value="HTH-TYPE TRANSCRIPTIONAL REGULATOR"/>
    <property type="match status" value="1"/>
</dbReference>
<dbReference type="PROSITE" id="PS50931">
    <property type="entry name" value="HTH_LYSR"/>
    <property type="match status" value="1"/>
</dbReference>
<sequence>MARERVNRAAEMEVFAAVVERGGFSAAGRVLGLSPSAVSRIVASVERRLGVRLVIRTTRALAVTPEGEAYHRAARRILNDLAHAEHAICNQGAPRGRLRVSATLSFGRRYIVPLLGEFLDRYPDILVDVSVTDAVIDLVEERADVAIRIGPLPDSALMARRLGESPRVIVASPAYLVRHGEPRRPEDLAGHRCIGFNFRRAEPNWPFRRDGETFDLAIRPAIEANNGDTVLQLALDGVGLARVGRFVAEEDIAAGRLVEVLADFNPGDVEPFHALYLGGATVPARVRVFIDFMAARLVGTSRAAASPLDHSPKQ</sequence>
<keyword evidence="2" id="KW-0805">Transcription regulation</keyword>
<accession>A0ABW4K577</accession>
<dbReference type="PANTHER" id="PTHR30537:SF71">
    <property type="entry name" value="TRANSCRIPTIONAL REGULATORY PROTEIN"/>
    <property type="match status" value="1"/>
</dbReference>
<dbReference type="RefSeq" id="WP_378799416.1">
    <property type="nucleotide sequence ID" value="NZ_JBHUER010000007.1"/>
</dbReference>
<dbReference type="EMBL" id="JBHUER010000007">
    <property type="protein sequence ID" value="MFD1703319.1"/>
    <property type="molecule type" value="Genomic_DNA"/>
</dbReference>
<evidence type="ECO:0000259" key="5">
    <source>
        <dbReference type="PROSITE" id="PS50931"/>
    </source>
</evidence>
<proteinExistence type="inferred from homology"/>
<dbReference type="InterPro" id="IPR000847">
    <property type="entry name" value="LysR_HTH_N"/>
</dbReference>
<dbReference type="InterPro" id="IPR036388">
    <property type="entry name" value="WH-like_DNA-bd_sf"/>
</dbReference>
<evidence type="ECO:0000256" key="1">
    <source>
        <dbReference type="ARBA" id="ARBA00009437"/>
    </source>
</evidence>
<dbReference type="Gene3D" id="1.10.10.10">
    <property type="entry name" value="Winged helix-like DNA-binding domain superfamily/Winged helix DNA-binding domain"/>
    <property type="match status" value="1"/>
</dbReference>
<dbReference type="InterPro" id="IPR036390">
    <property type="entry name" value="WH_DNA-bd_sf"/>
</dbReference>